<dbReference type="Proteomes" id="UP001283361">
    <property type="component" value="Unassembled WGS sequence"/>
</dbReference>
<comment type="caution">
    <text evidence="2">The sequence shown here is derived from an EMBL/GenBank/DDBJ whole genome shotgun (WGS) entry which is preliminary data.</text>
</comment>
<evidence type="ECO:0000313" key="2">
    <source>
        <dbReference type="EMBL" id="KAK3796572.1"/>
    </source>
</evidence>
<evidence type="ECO:0000256" key="1">
    <source>
        <dbReference type="SAM" id="MobiDB-lite"/>
    </source>
</evidence>
<dbReference type="EMBL" id="JAWDGP010000872">
    <property type="protein sequence ID" value="KAK3796572.1"/>
    <property type="molecule type" value="Genomic_DNA"/>
</dbReference>
<feature type="compositionally biased region" description="Polar residues" evidence="1">
    <location>
        <begin position="12"/>
        <end position="23"/>
    </location>
</feature>
<reference evidence="2" key="1">
    <citation type="journal article" date="2023" name="G3 (Bethesda)">
        <title>A reference genome for the long-term kleptoplast-retaining sea slug Elysia crispata morphotype clarki.</title>
        <authorList>
            <person name="Eastman K.E."/>
            <person name="Pendleton A.L."/>
            <person name="Shaikh M.A."/>
            <person name="Suttiyut T."/>
            <person name="Ogas R."/>
            <person name="Tomko P."/>
            <person name="Gavelis G."/>
            <person name="Widhalm J.R."/>
            <person name="Wisecaver J.H."/>
        </authorList>
    </citation>
    <scope>NUCLEOTIDE SEQUENCE</scope>
    <source>
        <strain evidence="2">ECLA1</strain>
    </source>
</reference>
<sequence length="120" mass="13709">MAFNFMQSLIDNPNLESLDTPNDNSDESDIDLHFEPLNQDFEELNESSESTDSVDLESGNRPSGCKWISTPTPVEVNEFREYTGVKCDLPPNAEPKDYFDLFFPPSLLDLITEQNMLRSR</sequence>
<name>A0AAE1B152_9GAST</name>
<gene>
    <name evidence="2" type="ORF">RRG08_057823</name>
</gene>
<dbReference type="AlphaFoldDB" id="A0AAE1B152"/>
<keyword evidence="3" id="KW-1185">Reference proteome</keyword>
<protein>
    <submittedName>
        <fullName evidence="2">Uncharacterized protein</fullName>
    </submittedName>
</protein>
<accession>A0AAE1B152</accession>
<feature type="region of interest" description="Disordered" evidence="1">
    <location>
        <begin position="43"/>
        <end position="63"/>
    </location>
</feature>
<organism evidence="2 3">
    <name type="scientific">Elysia crispata</name>
    <name type="common">lettuce slug</name>
    <dbReference type="NCBI Taxonomy" id="231223"/>
    <lineage>
        <taxon>Eukaryota</taxon>
        <taxon>Metazoa</taxon>
        <taxon>Spiralia</taxon>
        <taxon>Lophotrochozoa</taxon>
        <taxon>Mollusca</taxon>
        <taxon>Gastropoda</taxon>
        <taxon>Heterobranchia</taxon>
        <taxon>Euthyneura</taxon>
        <taxon>Panpulmonata</taxon>
        <taxon>Sacoglossa</taxon>
        <taxon>Placobranchoidea</taxon>
        <taxon>Plakobranchidae</taxon>
        <taxon>Elysia</taxon>
    </lineage>
</organism>
<evidence type="ECO:0000313" key="3">
    <source>
        <dbReference type="Proteomes" id="UP001283361"/>
    </source>
</evidence>
<feature type="region of interest" description="Disordered" evidence="1">
    <location>
        <begin position="12"/>
        <end position="31"/>
    </location>
</feature>
<proteinExistence type="predicted"/>